<dbReference type="AlphaFoldDB" id="A0A194W2F8"/>
<evidence type="ECO:0000313" key="2">
    <source>
        <dbReference type="EMBL" id="KUI70711.1"/>
    </source>
</evidence>
<dbReference type="Proteomes" id="UP000078559">
    <property type="component" value="Chromosome 6"/>
</dbReference>
<dbReference type="OrthoDB" id="10458862at2759"/>
<organism evidence="2 3">
    <name type="scientific">Cytospora mali</name>
    <name type="common">Apple Valsa canker fungus</name>
    <name type="synonym">Valsa mali</name>
    <dbReference type="NCBI Taxonomy" id="578113"/>
    <lineage>
        <taxon>Eukaryota</taxon>
        <taxon>Fungi</taxon>
        <taxon>Dikarya</taxon>
        <taxon>Ascomycota</taxon>
        <taxon>Pezizomycotina</taxon>
        <taxon>Sordariomycetes</taxon>
        <taxon>Sordariomycetidae</taxon>
        <taxon>Diaporthales</taxon>
        <taxon>Cytosporaceae</taxon>
        <taxon>Cytospora</taxon>
    </lineage>
</organism>
<name>A0A194W2F8_CYTMA</name>
<dbReference type="EMBL" id="CM003103">
    <property type="protein sequence ID" value="KUI70711.1"/>
    <property type="molecule type" value="Genomic_DNA"/>
</dbReference>
<accession>A0A194W2F8</accession>
<evidence type="ECO:0000313" key="3">
    <source>
        <dbReference type="Proteomes" id="UP000078559"/>
    </source>
</evidence>
<evidence type="ECO:0000256" key="1">
    <source>
        <dbReference type="SAM" id="MobiDB-lite"/>
    </source>
</evidence>
<proteinExistence type="predicted"/>
<protein>
    <submittedName>
        <fullName evidence="2">Uncharacterized protein</fullName>
    </submittedName>
</protein>
<keyword evidence="3" id="KW-1185">Reference proteome</keyword>
<sequence length="258" mass="29717">MSTNHIDDTPRAFMEAIPVQKTPDLNTDHVSHVLRLLHLPELRLGCFSHEIASKVLTAMQWCIGDNDDEFTYFLSLPKWICQAHQATKAAEKELLDTFSELVDAENRLNELPEKLDYDDGDDDEDRDPDARGEERFRQELPRLNSLTLTMREAHVLAAEGREERADLVLEYLGTWLKILAASSVSHMVHEEYHEAEDTHMAREAALMEAYWLYDNYPHYEEGWDYDLVWAFILDGRTALDLLISRGAIIVGGMDIIEE</sequence>
<feature type="region of interest" description="Disordered" evidence="1">
    <location>
        <begin position="112"/>
        <end position="134"/>
    </location>
</feature>
<feature type="compositionally biased region" description="Acidic residues" evidence="1">
    <location>
        <begin position="118"/>
        <end position="127"/>
    </location>
</feature>
<gene>
    <name evidence="2" type="ORF">VM1G_06104</name>
</gene>
<reference evidence="2" key="1">
    <citation type="submission" date="2014-12" db="EMBL/GenBank/DDBJ databases">
        <title>Genome Sequence of Valsa Canker Pathogens Uncovers a Specific Adaption of Colonization on Woody Bark.</title>
        <authorList>
            <person name="Yin Z."/>
            <person name="Liu H."/>
            <person name="Gao X."/>
            <person name="Li Z."/>
            <person name="Song N."/>
            <person name="Ke X."/>
            <person name="Dai Q."/>
            <person name="Wu Y."/>
            <person name="Sun Y."/>
            <person name="Xu J.-R."/>
            <person name="Kang Z.K."/>
            <person name="Wang L."/>
            <person name="Huang L."/>
        </authorList>
    </citation>
    <scope>NUCLEOTIDE SEQUENCE [LARGE SCALE GENOMIC DNA]</scope>
    <source>
        <strain evidence="2">03-8</strain>
    </source>
</reference>